<keyword evidence="9" id="KW-1185">Reference proteome</keyword>
<evidence type="ECO:0000256" key="3">
    <source>
        <dbReference type="ARBA" id="ARBA00022692"/>
    </source>
</evidence>
<evidence type="ECO:0000256" key="6">
    <source>
        <dbReference type="RuleBase" id="RU366058"/>
    </source>
</evidence>
<keyword evidence="3 6" id="KW-0812">Transmembrane</keyword>
<reference evidence="8 9" key="2">
    <citation type="journal article" date="2010" name="Stand. Genomic Sci.">
        <title>Complete genome sequence of Syntrophothermus lipocalidus type strain (TGB-C1).</title>
        <authorList>
            <person name="Djao O.D."/>
            <person name="Zhang X."/>
            <person name="Lucas S."/>
            <person name="Lapidus A."/>
            <person name="Del Rio T.G."/>
            <person name="Nolan M."/>
            <person name="Tice H."/>
            <person name="Cheng J.F."/>
            <person name="Han C."/>
            <person name="Tapia R."/>
            <person name="Goodwin L."/>
            <person name="Pitluck S."/>
            <person name="Liolios K."/>
            <person name="Ivanova N."/>
            <person name="Mavromatis K."/>
            <person name="Mikhailova N."/>
            <person name="Ovchinnikova G."/>
            <person name="Pati A."/>
            <person name="Brambilla E."/>
            <person name="Chen A."/>
            <person name="Palaniappan K."/>
            <person name="Land M."/>
            <person name="Hauser L."/>
            <person name="Chang Y.J."/>
            <person name="Jeffries C.D."/>
            <person name="Rohde M."/>
            <person name="Sikorski J."/>
            <person name="Spring S."/>
            <person name="Goker M."/>
            <person name="Detter J.C."/>
            <person name="Woyke T."/>
            <person name="Bristow J."/>
            <person name="Eisen J.A."/>
            <person name="Markowitz V."/>
            <person name="Hugenholtz P."/>
            <person name="Kyrpides N.C."/>
            <person name="Klenk H.P."/>
        </authorList>
    </citation>
    <scope>NUCLEOTIDE SEQUENCE [LARGE SCALE GENOMIC DNA]</scope>
    <source>
        <strain evidence="9">DSM 12680 / TGB-C1</strain>
    </source>
</reference>
<evidence type="ECO:0000256" key="4">
    <source>
        <dbReference type="ARBA" id="ARBA00022989"/>
    </source>
</evidence>
<comment type="similarity">
    <text evidence="6">Belongs to the TVP38/TMEM64 family.</text>
</comment>
<accession>D7CN40</accession>
<reference evidence="9" key="1">
    <citation type="journal article" date="2010" name="Stand. Genomic Sci.">
        <title>Complete genome sequence of Syntrophothermus lipocalidus type strain (TGB-C1T).</title>
        <authorList>
            <consortium name="US DOE Joint Genome Institute (JGI-PGF)"/>
            <person name="Djao O."/>
            <person name="Zhang X."/>
            <person name="Lucas S."/>
            <person name="Lapidus A."/>
            <person name="Glavina Del Rio T."/>
            <person name="Nolan M."/>
            <person name="Tice H."/>
            <person name="Cheng J."/>
            <person name="Han C."/>
            <person name="Tapia R."/>
            <person name="Goodwin L."/>
            <person name="Pitluck S."/>
            <person name="Liolios K."/>
            <person name="Ivanova N."/>
            <person name="Mavromatis K."/>
            <person name="Mikhailova N."/>
            <person name="Ovchinnikova G."/>
            <person name="Pati A."/>
            <person name="Brambilla E."/>
            <person name="Chen A."/>
            <person name="Palaniappan K."/>
            <person name="Land M."/>
            <person name="Hauser L."/>
            <person name="Chang Y."/>
            <person name="Jeffries C."/>
            <person name="Rohde M."/>
            <person name="Sikorski J."/>
            <person name="Spring S."/>
            <person name="Goker M."/>
            <person name="Detter J."/>
            <person name="Woyke T."/>
            <person name="Bristow J."/>
            <person name="Eisen J."/>
            <person name="Markowitz V."/>
            <person name="Hugenholtz P."/>
            <person name="Kyrpides N."/>
            <person name="Klenk H."/>
        </authorList>
    </citation>
    <scope>NUCLEOTIDE SEQUENCE [LARGE SCALE GENOMIC DNA]</scope>
    <source>
        <strain evidence="9">DSM 12680 / TGB-C1</strain>
    </source>
</reference>
<evidence type="ECO:0000256" key="1">
    <source>
        <dbReference type="ARBA" id="ARBA00004651"/>
    </source>
</evidence>
<dbReference type="eggNOG" id="COG0398">
    <property type="taxonomic scope" value="Bacteria"/>
</dbReference>
<name>D7CN40_SYNLT</name>
<dbReference type="KEGG" id="slp:Slip_1362"/>
<gene>
    <name evidence="8" type="ordered locus">Slip_1362</name>
</gene>
<dbReference type="EMBL" id="CP002048">
    <property type="protein sequence ID" value="ADI02125.1"/>
    <property type="molecule type" value="Genomic_DNA"/>
</dbReference>
<feature type="domain" description="VTT" evidence="7">
    <location>
        <begin position="38"/>
        <end position="155"/>
    </location>
</feature>
<dbReference type="PANTHER" id="PTHR12677:SF59">
    <property type="entry name" value="GOLGI APPARATUS MEMBRANE PROTEIN TVP38-RELATED"/>
    <property type="match status" value="1"/>
</dbReference>
<comment type="subcellular location">
    <subcellularLocation>
        <location evidence="1 6">Cell membrane</location>
        <topology evidence="1 6">Multi-pass membrane protein</topology>
    </subcellularLocation>
</comment>
<keyword evidence="2 6" id="KW-1003">Cell membrane</keyword>
<dbReference type="STRING" id="643648.Slip_1362"/>
<dbReference type="HOGENOM" id="CLU_038944_8_3_9"/>
<dbReference type="PANTHER" id="PTHR12677">
    <property type="entry name" value="GOLGI APPARATUS MEMBRANE PROTEIN TVP38-RELATED"/>
    <property type="match status" value="1"/>
</dbReference>
<dbReference type="GO" id="GO:0005886">
    <property type="term" value="C:plasma membrane"/>
    <property type="evidence" value="ECO:0007669"/>
    <property type="project" value="UniProtKB-SubCell"/>
</dbReference>
<feature type="transmembrane region" description="Helical" evidence="6">
    <location>
        <begin position="56"/>
        <end position="75"/>
    </location>
</feature>
<dbReference type="AlphaFoldDB" id="D7CN40"/>
<dbReference type="RefSeq" id="WP_013175527.1">
    <property type="nucleotide sequence ID" value="NC_014220.1"/>
</dbReference>
<organism evidence="8 9">
    <name type="scientific">Syntrophothermus lipocalidus (strain DSM 12680 / TGB-C1)</name>
    <dbReference type="NCBI Taxonomy" id="643648"/>
    <lineage>
        <taxon>Bacteria</taxon>
        <taxon>Bacillati</taxon>
        <taxon>Bacillota</taxon>
        <taxon>Clostridia</taxon>
        <taxon>Eubacteriales</taxon>
        <taxon>Syntrophomonadaceae</taxon>
        <taxon>Syntrophothermus</taxon>
    </lineage>
</organism>
<evidence type="ECO:0000256" key="5">
    <source>
        <dbReference type="ARBA" id="ARBA00023136"/>
    </source>
</evidence>
<evidence type="ECO:0000313" key="8">
    <source>
        <dbReference type="EMBL" id="ADI02125.1"/>
    </source>
</evidence>
<dbReference type="Pfam" id="PF09335">
    <property type="entry name" value="VTT_dom"/>
    <property type="match status" value="1"/>
</dbReference>
<comment type="caution">
    <text evidence="6">Lacks conserved residue(s) required for the propagation of feature annotation.</text>
</comment>
<dbReference type="Proteomes" id="UP000000378">
    <property type="component" value="Chromosome"/>
</dbReference>
<protein>
    <recommendedName>
        <fullName evidence="6">TVP38/TMEM64 family membrane protein</fullName>
    </recommendedName>
</protein>
<evidence type="ECO:0000259" key="7">
    <source>
        <dbReference type="Pfam" id="PF09335"/>
    </source>
</evidence>
<feature type="transmembrane region" description="Helical" evidence="6">
    <location>
        <begin position="163"/>
        <end position="184"/>
    </location>
</feature>
<keyword evidence="5 6" id="KW-0472">Membrane</keyword>
<evidence type="ECO:0000256" key="2">
    <source>
        <dbReference type="ARBA" id="ARBA00022475"/>
    </source>
</evidence>
<evidence type="ECO:0000313" key="9">
    <source>
        <dbReference type="Proteomes" id="UP000000378"/>
    </source>
</evidence>
<sequence>MIESFSMAEVTKYINNFHALAPGVAFGLFFIQAVFPVFPYVILAGAAGMLFGFWEGFLLAWLGALSGACAAFVMARRLGYDWFSQRMSQRYRVDLESINPHYGFWSIVLARIIPVVPTPLINVAAGVGGVSFRVFTLASAIGKLPTAFIYTGLGYHFYRTHDLVTTIAGLVLVLAAGYLVVAYLRRNSS</sequence>
<feature type="transmembrane region" description="Helical" evidence="6">
    <location>
        <begin position="20"/>
        <end position="44"/>
    </location>
</feature>
<proteinExistence type="inferred from homology"/>
<keyword evidence="4 6" id="KW-1133">Transmembrane helix</keyword>
<dbReference type="InterPro" id="IPR015414">
    <property type="entry name" value="TMEM64"/>
</dbReference>
<dbReference type="InterPro" id="IPR032816">
    <property type="entry name" value="VTT_dom"/>
</dbReference>